<dbReference type="InterPro" id="IPR051218">
    <property type="entry name" value="Sec_MonoDiacylglyc_Lipase"/>
</dbReference>
<dbReference type="PROSITE" id="PS51257">
    <property type="entry name" value="PROKAR_LIPOPROTEIN"/>
    <property type="match status" value="1"/>
</dbReference>
<dbReference type="EMBL" id="JAAGOX010000011">
    <property type="protein sequence ID" value="NDW44661.1"/>
    <property type="molecule type" value="Genomic_DNA"/>
</dbReference>
<feature type="domain" description="Fungal lipase-type" evidence="1">
    <location>
        <begin position="91"/>
        <end position="211"/>
    </location>
</feature>
<gene>
    <name evidence="2" type="ORF">G0P99_06805</name>
</gene>
<dbReference type="RefSeq" id="WP_164128639.1">
    <property type="nucleotide sequence ID" value="NZ_JAAGOX010000011.1"/>
</dbReference>
<dbReference type="Gene3D" id="3.40.50.1820">
    <property type="entry name" value="alpha/beta hydrolase"/>
    <property type="match status" value="1"/>
</dbReference>
<sequence length="295" mass="33452">MIVSKLYLCFMLMSGCAGDLSQSFEQSLTIITPQRIDFAEINYYAIRSKSAYDPIDDIRRAFPLTTHAVTIKSVNVRYFIETDLINNRQTLTVRGTAVKQNVWEDIETTLVPDSILGIPLHRGFQRDATAIFDDSISHIRKDMPLHITGHSLGGAVAMILAAYYDKRGYKVARLVTFGQPKFTSEPPPEKVLSVTTRVVNDLDVVPMIPPHTLARPYEHFSSEIILRDGSDFVFLDEHDAKRISVGDFWRNITDFSLKEHHMDDYLSNIKGKAEIGSRQIPYLFKRETKAVVGIN</sequence>
<dbReference type="CDD" id="cd00519">
    <property type="entry name" value="Lipase_3"/>
    <property type="match status" value="1"/>
</dbReference>
<dbReference type="GO" id="GO:0006629">
    <property type="term" value="P:lipid metabolic process"/>
    <property type="evidence" value="ECO:0007669"/>
    <property type="project" value="InterPro"/>
</dbReference>
<proteinExistence type="predicted"/>
<accession>A0A6B2NKL9</accession>
<comment type="caution">
    <text evidence="2">The sequence shown here is derived from an EMBL/GenBank/DDBJ whole genome shotgun (WGS) entry which is preliminary data.</text>
</comment>
<dbReference type="PANTHER" id="PTHR45856:SF24">
    <property type="entry name" value="FUNGAL LIPASE-LIKE DOMAIN-CONTAINING PROTEIN"/>
    <property type="match status" value="1"/>
</dbReference>
<protein>
    <submittedName>
        <fullName evidence="2">Lipase family protein</fullName>
    </submittedName>
</protein>
<organism evidence="2">
    <name type="scientific">Ruegeria sp. PrR005</name>
    <dbReference type="NCBI Taxonomy" id="2706882"/>
    <lineage>
        <taxon>Bacteria</taxon>
        <taxon>Pseudomonadati</taxon>
        <taxon>Pseudomonadota</taxon>
        <taxon>Alphaproteobacteria</taxon>
        <taxon>Rhodobacterales</taxon>
        <taxon>Roseobacteraceae</taxon>
        <taxon>Ruegeria</taxon>
    </lineage>
</organism>
<dbReference type="InterPro" id="IPR002921">
    <property type="entry name" value="Fungal_lipase-type"/>
</dbReference>
<evidence type="ECO:0000259" key="1">
    <source>
        <dbReference type="Pfam" id="PF01764"/>
    </source>
</evidence>
<dbReference type="AlphaFoldDB" id="A0A6B2NKL9"/>
<dbReference type="SUPFAM" id="SSF53474">
    <property type="entry name" value="alpha/beta-Hydrolases"/>
    <property type="match status" value="1"/>
</dbReference>
<dbReference type="PANTHER" id="PTHR45856">
    <property type="entry name" value="ALPHA/BETA-HYDROLASES SUPERFAMILY PROTEIN"/>
    <property type="match status" value="1"/>
</dbReference>
<evidence type="ECO:0000313" key="2">
    <source>
        <dbReference type="EMBL" id="NDW44661.1"/>
    </source>
</evidence>
<dbReference type="InterPro" id="IPR029058">
    <property type="entry name" value="AB_hydrolase_fold"/>
</dbReference>
<reference evidence="2" key="1">
    <citation type="submission" date="2020-02" db="EMBL/GenBank/DDBJ databases">
        <title>Delineation of the pyrene-degrading pathway in Roseobacter clade bacteria by genomic analysis.</title>
        <authorList>
            <person name="Zhou H."/>
            <person name="Wang H."/>
        </authorList>
    </citation>
    <scope>NUCLEOTIDE SEQUENCE</scope>
    <source>
        <strain evidence="2">PrR005</strain>
    </source>
</reference>
<name>A0A6B2NKL9_9RHOB</name>
<dbReference type="Pfam" id="PF01764">
    <property type="entry name" value="Lipase_3"/>
    <property type="match status" value="1"/>
</dbReference>